<dbReference type="RefSeq" id="WP_120189699.1">
    <property type="nucleotide sequence ID" value="NZ_MCHY01000008.1"/>
</dbReference>
<comment type="similarity">
    <text evidence="8">Belongs to the MobA family.</text>
</comment>
<keyword evidence="5 8" id="KW-0460">Magnesium</keyword>
<reference evidence="10 11" key="1">
    <citation type="submission" date="2016-08" db="EMBL/GenBank/DDBJ databases">
        <title>Novel Firmicute Genomes.</title>
        <authorList>
            <person name="Poppleton D.I."/>
            <person name="Gribaldo S."/>
        </authorList>
    </citation>
    <scope>NUCLEOTIDE SEQUENCE [LARGE SCALE GENOMIC DNA]</scope>
    <source>
        <strain evidence="10 11">RAOx-1</strain>
    </source>
</reference>
<dbReference type="GO" id="GO:0046872">
    <property type="term" value="F:metal ion binding"/>
    <property type="evidence" value="ECO:0007669"/>
    <property type="project" value="UniProtKB-KW"/>
</dbReference>
<feature type="binding site" evidence="8">
    <location>
        <position position="93"/>
    </location>
    <ligand>
        <name>GTP</name>
        <dbReference type="ChEBI" id="CHEBI:37565"/>
    </ligand>
</feature>
<proteinExistence type="inferred from homology"/>
<dbReference type="GO" id="GO:0005525">
    <property type="term" value="F:GTP binding"/>
    <property type="evidence" value="ECO:0007669"/>
    <property type="project" value="UniProtKB-UniRule"/>
</dbReference>
<feature type="binding site" evidence="8">
    <location>
        <begin position="7"/>
        <end position="9"/>
    </location>
    <ligand>
        <name>GTP</name>
        <dbReference type="ChEBI" id="CHEBI:37565"/>
    </ligand>
</feature>
<evidence type="ECO:0000256" key="2">
    <source>
        <dbReference type="ARBA" id="ARBA00022679"/>
    </source>
</evidence>
<dbReference type="OrthoDB" id="9788394at2"/>
<comment type="domain">
    <text evidence="8">The N-terminal domain determines nucleotide recognition and specific binding, while the C-terminal domain determines the specific binding to the target protein.</text>
</comment>
<dbReference type="HAMAP" id="MF_00316">
    <property type="entry name" value="MobA"/>
    <property type="match status" value="1"/>
</dbReference>
<evidence type="ECO:0000256" key="7">
    <source>
        <dbReference type="ARBA" id="ARBA00023150"/>
    </source>
</evidence>
<dbReference type="InterPro" id="IPR013482">
    <property type="entry name" value="Molybde_CF_guanTrfase"/>
</dbReference>
<keyword evidence="6 8" id="KW-0342">GTP-binding</keyword>
<comment type="function">
    <text evidence="8">Transfers a GMP moiety from GTP to Mo-molybdopterin (Mo-MPT) cofactor (Moco or molybdenum cofactor) to form Mo-molybdopterin guanine dinucleotide (Mo-MGD) cofactor.</text>
</comment>
<dbReference type="AlphaFoldDB" id="A0A419SKC0"/>
<comment type="caution">
    <text evidence="10">The sequence shown here is derived from an EMBL/GenBank/DDBJ whole genome shotgun (WGS) entry which is preliminary data.</text>
</comment>
<evidence type="ECO:0000256" key="3">
    <source>
        <dbReference type="ARBA" id="ARBA00022723"/>
    </source>
</evidence>
<evidence type="ECO:0000256" key="5">
    <source>
        <dbReference type="ARBA" id="ARBA00022842"/>
    </source>
</evidence>
<comment type="catalytic activity">
    <reaction evidence="8">
        <text>Mo-molybdopterin + GTP + H(+) = Mo-molybdopterin guanine dinucleotide + diphosphate</text>
        <dbReference type="Rhea" id="RHEA:34243"/>
        <dbReference type="ChEBI" id="CHEBI:15378"/>
        <dbReference type="ChEBI" id="CHEBI:33019"/>
        <dbReference type="ChEBI" id="CHEBI:37565"/>
        <dbReference type="ChEBI" id="CHEBI:71302"/>
        <dbReference type="ChEBI" id="CHEBI:71310"/>
        <dbReference type="EC" id="2.7.7.77"/>
    </reaction>
</comment>
<sequence length="196" mass="21507">MAGLIILAGGKSSRMGQNKALLKVGEQTGLERILERLSPLLSDPILVTNEPHLYEGLPVQIIADNYPGRGPVAGLEAGLVASKHDWNLLVACDMPFVSRKLARELLARRGDYECIVPMRAGRAHPLFALYRRSILPTVQRNIQADVLKMGAVLDASRSLYVEESELGQVDDFEDALFNMNHPSDYEKAVEKGLDGA</sequence>
<dbReference type="EMBL" id="MCHY01000008">
    <property type="protein sequence ID" value="RKD24400.1"/>
    <property type="molecule type" value="Genomic_DNA"/>
</dbReference>
<dbReference type="Pfam" id="PF12804">
    <property type="entry name" value="NTP_transf_3"/>
    <property type="match status" value="1"/>
</dbReference>
<dbReference type="EC" id="2.7.7.77" evidence="8"/>
<keyword evidence="11" id="KW-1185">Reference proteome</keyword>
<dbReference type="GO" id="GO:0061603">
    <property type="term" value="F:molybdenum cofactor guanylyltransferase activity"/>
    <property type="evidence" value="ECO:0007669"/>
    <property type="project" value="UniProtKB-EC"/>
</dbReference>
<dbReference type="PANTHER" id="PTHR19136">
    <property type="entry name" value="MOLYBDENUM COFACTOR GUANYLYLTRANSFERASE"/>
    <property type="match status" value="1"/>
</dbReference>
<feature type="domain" description="MobA-like NTP transferase" evidence="9">
    <location>
        <begin position="5"/>
        <end position="143"/>
    </location>
</feature>
<keyword evidence="1 8" id="KW-0963">Cytoplasm</keyword>
<feature type="binding site" evidence="8">
    <location>
        <position position="64"/>
    </location>
    <ligand>
        <name>GTP</name>
        <dbReference type="ChEBI" id="CHEBI:37565"/>
    </ligand>
</feature>
<keyword evidence="4 8" id="KW-0547">Nucleotide-binding</keyword>
<dbReference type="SUPFAM" id="SSF53448">
    <property type="entry name" value="Nucleotide-diphospho-sugar transferases"/>
    <property type="match status" value="1"/>
</dbReference>
<comment type="caution">
    <text evidence="8">Lacks conserved residue(s) required for the propagation of feature annotation.</text>
</comment>
<dbReference type="GO" id="GO:0006777">
    <property type="term" value="P:Mo-molybdopterin cofactor biosynthetic process"/>
    <property type="evidence" value="ECO:0007669"/>
    <property type="project" value="UniProtKB-KW"/>
</dbReference>
<evidence type="ECO:0000256" key="8">
    <source>
        <dbReference type="HAMAP-Rule" id="MF_00316"/>
    </source>
</evidence>
<dbReference type="GO" id="GO:0005737">
    <property type="term" value="C:cytoplasm"/>
    <property type="evidence" value="ECO:0007669"/>
    <property type="project" value="UniProtKB-SubCell"/>
</dbReference>
<evidence type="ECO:0000256" key="1">
    <source>
        <dbReference type="ARBA" id="ARBA00022490"/>
    </source>
</evidence>
<protein>
    <recommendedName>
        <fullName evidence="8">Probable molybdenum cofactor guanylyltransferase</fullName>
        <shortName evidence="8">MoCo guanylyltransferase</shortName>
        <ecNumber evidence="8">2.7.7.77</ecNumber>
    </recommendedName>
    <alternativeName>
        <fullName evidence="8">GTP:molybdopterin guanylyltransferase</fullName>
    </alternativeName>
    <alternativeName>
        <fullName evidence="8">Mo-MPT guanylyltransferase</fullName>
    </alternativeName>
    <alternativeName>
        <fullName evidence="8">Molybdopterin guanylyltransferase</fullName>
    </alternativeName>
    <alternativeName>
        <fullName evidence="8">Molybdopterin-guanine dinucleotide synthase</fullName>
        <shortName evidence="8">MGD synthase</shortName>
    </alternativeName>
</protein>
<dbReference type="InterPro" id="IPR029044">
    <property type="entry name" value="Nucleotide-diphossugar_trans"/>
</dbReference>
<evidence type="ECO:0000256" key="6">
    <source>
        <dbReference type="ARBA" id="ARBA00023134"/>
    </source>
</evidence>
<dbReference type="Gene3D" id="3.90.550.10">
    <property type="entry name" value="Spore Coat Polysaccharide Biosynthesis Protein SpsA, Chain A"/>
    <property type="match status" value="1"/>
</dbReference>
<organism evidence="10 11">
    <name type="scientific">Ammoniphilus oxalaticus</name>
    <dbReference type="NCBI Taxonomy" id="66863"/>
    <lineage>
        <taxon>Bacteria</taxon>
        <taxon>Bacillati</taxon>
        <taxon>Bacillota</taxon>
        <taxon>Bacilli</taxon>
        <taxon>Bacillales</taxon>
        <taxon>Paenibacillaceae</taxon>
        <taxon>Aneurinibacillus group</taxon>
        <taxon>Ammoniphilus</taxon>
    </lineage>
</organism>
<feature type="binding site" evidence="8">
    <location>
        <position position="93"/>
    </location>
    <ligand>
        <name>Mg(2+)</name>
        <dbReference type="ChEBI" id="CHEBI:18420"/>
    </ligand>
</feature>
<dbReference type="Proteomes" id="UP000284219">
    <property type="component" value="Unassembled WGS sequence"/>
</dbReference>
<feature type="binding site" evidence="8">
    <location>
        <position position="19"/>
    </location>
    <ligand>
        <name>GTP</name>
        <dbReference type="ChEBI" id="CHEBI:37565"/>
    </ligand>
</feature>
<keyword evidence="3 8" id="KW-0479">Metal-binding</keyword>
<keyword evidence="2 8" id="KW-0808">Transferase</keyword>
<evidence type="ECO:0000313" key="11">
    <source>
        <dbReference type="Proteomes" id="UP000284219"/>
    </source>
</evidence>
<name>A0A419SKC0_9BACL</name>
<accession>A0A419SKC0</accession>
<keyword evidence="7 8" id="KW-0501">Molybdenum cofactor biosynthesis</keyword>
<dbReference type="InterPro" id="IPR025877">
    <property type="entry name" value="MobA-like_NTP_Trfase"/>
</dbReference>
<evidence type="ECO:0000256" key="4">
    <source>
        <dbReference type="ARBA" id="ARBA00022741"/>
    </source>
</evidence>
<dbReference type="PANTHER" id="PTHR19136:SF81">
    <property type="entry name" value="MOLYBDENUM COFACTOR GUANYLYLTRANSFERASE"/>
    <property type="match status" value="1"/>
</dbReference>
<evidence type="ECO:0000313" key="10">
    <source>
        <dbReference type="EMBL" id="RKD24400.1"/>
    </source>
</evidence>
<dbReference type="CDD" id="cd02503">
    <property type="entry name" value="MobA"/>
    <property type="match status" value="1"/>
</dbReference>
<comment type="subcellular location">
    <subcellularLocation>
        <location evidence="8">Cytoplasm</location>
    </subcellularLocation>
</comment>
<evidence type="ECO:0000259" key="9">
    <source>
        <dbReference type="Pfam" id="PF12804"/>
    </source>
</evidence>
<comment type="cofactor">
    <cofactor evidence="8">
        <name>Mg(2+)</name>
        <dbReference type="ChEBI" id="CHEBI:18420"/>
    </cofactor>
</comment>
<gene>
    <name evidence="8" type="primary">mobA</name>
    <name evidence="10" type="ORF">BEP19_08395</name>
</gene>